<organism evidence="1 2">
    <name type="scientific">Schizopora paradoxa</name>
    <dbReference type="NCBI Taxonomy" id="27342"/>
    <lineage>
        <taxon>Eukaryota</taxon>
        <taxon>Fungi</taxon>
        <taxon>Dikarya</taxon>
        <taxon>Basidiomycota</taxon>
        <taxon>Agaricomycotina</taxon>
        <taxon>Agaricomycetes</taxon>
        <taxon>Hymenochaetales</taxon>
        <taxon>Schizoporaceae</taxon>
        <taxon>Schizopora</taxon>
    </lineage>
</organism>
<keyword evidence="2" id="KW-1185">Reference proteome</keyword>
<evidence type="ECO:0000313" key="1">
    <source>
        <dbReference type="EMBL" id="KLO12681.1"/>
    </source>
</evidence>
<dbReference type="AlphaFoldDB" id="A0A0H2S758"/>
<gene>
    <name evidence="1" type="ORF">SCHPADRAFT_406927</name>
</gene>
<dbReference type="InParanoid" id="A0A0H2S758"/>
<accession>A0A0H2S758</accession>
<proteinExistence type="predicted"/>
<sequence length="152" mass="17141">MACIVKKNRSPCAACRGLHKKCDTSEGFPCKGCKSNGQKARLCRPSRNRKSLRTKIVDSVRLLAGEHLEFYQGIAATNNSFHEVQADATNFFQNAGNVASNEFQAHSMLDAYVQTQEYARGNGPPFDYVITCTFDREEYTYPRLYRCGRVNL</sequence>
<reference evidence="1 2" key="1">
    <citation type="submission" date="2015-04" db="EMBL/GenBank/DDBJ databases">
        <title>Complete genome sequence of Schizopora paradoxa KUC8140, a cosmopolitan wood degrader in East Asia.</title>
        <authorList>
            <consortium name="DOE Joint Genome Institute"/>
            <person name="Min B."/>
            <person name="Park H."/>
            <person name="Jang Y."/>
            <person name="Kim J.-J."/>
            <person name="Kim K.H."/>
            <person name="Pangilinan J."/>
            <person name="Lipzen A."/>
            <person name="Riley R."/>
            <person name="Grigoriev I.V."/>
            <person name="Spatafora J.W."/>
            <person name="Choi I.-G."/>
        </authorList>
    </citation>
    <scope>NUCLEOTIDE SEQUENCE [LARGE SCALE GENOMIC DNA]</scope>
    <source>
        <strain evidence="1 2">KUC8140</strain>
    </source>
</reference>
<name>A0A0H2S758_9AGAM</name>
<evidence type="ECO:0000313" key="2">
    <source>
        <dbReference type="Proteomes" id="UP000053477"/>
    </source>
</evidence>
<protein>
    <recommendedName>
        <fullName evidence="3">Zn(2)-C6 fungal-type domain-containing protein</fullName>
    </recommendedName>
</protein>
<dbReference type="EMBL" id="KQ085973">
    <property type="protein sequence ID" value="KLO12681.1"/>
    <property type="molecule type" value="Genomic_DNA"/>
</dbReference>
<dbReference type="Proteomes" id="UP000053477">
    <property type="component" value="Unassembled WGS sequence"/>
</dbReference>
<evidence type="ECO:0008006" key="3">
    <source>
        <dbReference type="Google" id="ProtNLM"/>
    </source>
</evidence>